<evidence type="ECO:0000313" key="2">
    <source>
        <dbReference type="Proteomes" id="UP001341840"/>
    </source>
</evidence>
<reference evidence="1 2" key="1">
    <citation type="journal article" date="2023" name="Plants (Basel)">
        <title>Bridging the Gap: Combining Genomics and Transcriptomics Approaches to Understand Stylosanthes scabra, an Orphan Legume from the Brazilian Caatinga.</title>
        <authorList>
            <person name="Ferreira-Neto J.R.C."/>
            <person name="da Silva M.D."/>
            <person name="Binneck E."/>
            <person name="de Melo N.F."/>
            <person name="da Silva R.H."/>
            <person name="de Melo A.L.T.M."/>
            <person name="Pandolfi V."/>
            <person name="Bustamante F.O."/>
            <person name="Brasileiro-Vidal A.C."/>
            <person name="Benko-Iseppon A.M."/>
        </authorList>
    </citation>
    <scope>NUCLEOTIDE SEQUENCE [LARGE SCALE GENOMIC DNA]</scope>
    <source>
        <tissue evidence="1">Leaves</tissue>
    </source>
</reference>
<keyword evidence="2" id="KW-1185">Reference proteome</keyword>
<evidence type="ECO:0000313" key="1">
    <source>
        <dbReference type="EMBL" id="MED6198037.1"/>
    </source>
</evidence>
<accession>A0ABU6XIZ8</accession>
<dbReference type="EMBL" id="JASCZI010212026">
    <property type="protein sequence ID" value="MED6198037.1"/>
    <property type="molecule type" value="Genomic_DNA"/>
</dbReference>
<proteinExistence type="predicted"/>
<dbReference type="Proteomes" id="UP001341840">
    <property type="component" value="Unassembled WGS sequence"/>
</dbReference>
<protein>
    <submittedName>
        <fullName evidence="1">Uncharacterized protein</fullName>
    </submittedName>
</protein>
<gene>
    <name evidence="1" type="ORF">PIB30_062343</name>
</gene>
<feature type="non-terminal residue" evidence="1">
    <location>
        <position position="173"/>
    </location>
</feature>
<sequence length="173" mass="20223">MDNMILRGKKLFVDKARARRDNKHLVEHETRYRVMLDSDSRDEVVQGVKIVHGREWDSSAELLMMDRGEDGEQEVKTVITKEILDELKLLAVEQCTFSVVSKERDPLAEIMMMKCNEVKEDRGRIVSIEEWKRYLDGKERMSNGVNKEVESEGEWVPEIVREHGMLKRNETSS</sequence>
<name>A0ABU6XIZ8_9FABA</name>
<comment type="caution">
    <text evidence="1">The sequence shown here is derived from an EMBL/GenBank/DDBJ whole genome shotgun (WGS) entry which is preliminary data.</text>
</comment>
<organism evidence="1 2">
    <name type="scientific">Stylosanthes scabra</name>
    <dbReference type="NCBI Taxonomy" id="79078"/>
    <lineage>
        <taxon>Eukaryota</taxon>
        <taxon>Viridiplantae</taxon>
        <taxon>Streptophyta</taxon>
        <taxon>Embryophyta</taxon>
        <taxon>Tracheophyta</taxon>
        <taxon>Spermatophyta</taxon>
        <taxon>Magnoliopsida</taxon>
        <taxon>eudicotyledons</taxon>
        <taxon>Gunneridae</taxon>
        <taxon>Pentapetalae</taxon>
        <taxon>rosids</taxon>
        <taxon>fabids</taxon>
        <taxon>Fabales</taxon>
        <taxon>Fabaceae</taxon>
        <taxon>Papilionoideae</taxon>
        <taxon>50 kb inversion clade</taxon>
        <taxon>dalbergioids sensu lato</taxon>
        <taxon>Dalbergieae</taxon>
        <taxon>Pterocarpus clade</taxon>
        <taxon>Stylosanthes</taxon>
    </lineage>
</organism>